<dbReference type="AlphaFoldDB" id="R7S0Z6"/>
<accession>R7S0Z6</accession>
<dbReference type="Pfam" id="PF23153">
    <property type="entry name" value="Aip3p_Bud6_N"/>
    <property type="match status" value="1"/>
</dbReference>
<reference evidence="3" key="1">
    <citation type="journal article" date="2012" name="Science">
        <title>The Paleozoic origin of enzymatic lignin decomposition reconstructed from 31 fungal genomes.</title>
        <authorList>
            <person name="Floudas D."/>
            <person name="Binder M."/>
            <person name="Riley R."/>
            <person name="Barry K."/>
            <person name="Blanchette R.A."/>
            <person name="Henrissat B."/>
            <person name="Martinez A.T."/>
            <person name="Otillar R."/>
            <person name="Spatafora J.W."/>
            <person name="Yadav J.S."/>
            <person name="Aerts A."/>
            <person name="Benoit I."/>
            <person name="Boyd A."/>
            <person name="Carlson A."/>
            <person name="Copeland A."/>
            <person name="Coutinho P.M."/>
            <person name="de Vries R.P."/>
            <person name="Ferreira P."/>
            <person name="Findley K."/>
            <person name="Foster B."/>
            <person name="Gaskell J."/>
            <person name="Glotzer D."/>
            <person name="Gorecki P."/>
            <person name="Heitman J."/>
            <person name="Hesse C."/>
            <person name="Hori C."/>
            <person name="Igarashi K."/>
            <person name="Jurgens J.A."/>
            <person name="Kallen N."/>
            <person name="Kersten P."/>
            <person name="Kohler A."/>
            <person name="Kuees U."/>
            <person name="Kumar T.K.A."/>
            <person name="Kuo A."/>
            <person name="LaButti K."/>
            <person name="Larrondo L.F."/>
            <person name="Lindquist E."/>
            <person name="Ling A."/>
            <person name="Lombard V."/>
            <person name="Lucas S."/>
            <person name="Lundell T."/>
            <person name="Martin R."/>
            <person name="McLaughlin D.J."/>
            <person name="Morgenstern I."/>
            <person name="Morin E."/>
            <person name="Murat C."/>
            <person name="Nagy L.G."/>
            <person name="Nolan M."/>
            <person name="Ohm R.A."/>
            <person name="Patyshakuliyeva A."/>
            <person name="Rokas A."/>
            <person name="Ruiz-Duenas F.J."/>
            <person name="Sabat G."/>
            <person name="Salamov A."/>
            <person name="Samejima M."/>
            <person name="Schmutz J."/>
            <person name="Slot J.C."/>
            <person name="St John F."/>
            <person name="Stenlid J."/>
            <person name="Sun H."/>
            <person name="Sun S."/>
            <person name="Syed K."/>
            <person name="Tsang A."/>
            <person name="Wiebenga A."/>
            <person name="Young D."/>
            <person name="Pisabarro A."/>
            <person name="Eastwood D.C."/>
            <person name="Martin F."/>
            <person name="Cullen D."/>
            <person name="Grigoriev I.V."/>
            <person name="Hibbett D.S."/>
        </authorList>
    </citation>
    <scope>NUCLEOTIDE SEQUENCE [LARGE SCALE GENOMIC DNA]</scope>
    <source>
        <strain evidence="3">HHB-11173 SS5</strain>
    </source>
</reference>
<evidence type="ECO:0000313" key="2">
    <source>
        <dbReference type="EMBL" id="EIN03888.1"/>
    </source>
</evidence>
<feature type="non-terminal residue" evidence="2">
    <location>
        <position position="1"/>
    </location>
</feature>
<feature type="non-terminal residue" evidence="2">
    <location>
        <position position="109"/>
    </location>
</feature>
<sequence>PKDVPTAVRTLLLATKRLQDTLRLWAAGQASETAVSDVYVQIGNDFNATVNAFAEHGVDLSEIYSVPADLRLVLENCLGEEPSPEVLDTYMPDIRRILYALLEGIQRKQ</sequence>
<name>R7S0Z6_PUNST</name>
<dbReference type="GeneID" id="18881934"/>
<dbReference type="OMA" id="QFNTTIH"/>
<feature type="domain" description="Aip3p/Bud6 N-terminal" evidence="1">
    <location>
        <begin position="6"/>
        <end position="109"/>
    </location>
</feature>
<dbReference type="Proteomes" id="UP000054196">
    <property type="component" value="Unassembled WGS sequence"/>
</dbReference>
<dbReference type="eggNOG" id="ENOG502SR60">
    <property type="taxonomic scope" value="Eukaryota"/>
</dbReference>
<evidence type="ECO:0000313" key="3">
    <source>
        <dbReference type="Proteomes" id="UP000054196"/>
    </source>
</evidence>
<dbReference type="InterPro" id="IPR056279">
    <property type="entry name" value="Aip3p_Bud6_N"/>
</dbReference>
<dbReference type="KEGG" id="psq:PUNSTDRAFT_21230"/>
<evidence type="ECO:0000259" key="1">
    <source>
        <dbReference type="Pfam" id="PF23153"/>
    </source>
</evidence>
<keyword evidence="3" id="KW-1185">Reference proteome</keyword>
<proteinExistence type="predicted"/>
<dbReference type="HOGENOM" id="CLU_128311_1_0_1"/>
<dbReference type="RefSeq" id="XP_007388946.1">
    <property type="nucleotide sequence ID" value="XM_007388884.1"/>
</dbReference>
<protein>
    <recommendedName>
        <fullName evidence="1">Aip3p/Bud6 N-terminal domain-containing protein</fullName>
    </recommendedName>
</protein>
<organism evidence="2 3">
    <name type="scientific">Punctularia strigosozonata (strain HHB-11173)</name>
    <name type="common">White-rot fungus</name>
    <dbReference type="NCBI Taxonomy" id="741275"/>
    <lineage>
        <taxon>Eukaryota</taxon>
        <taxon>Fungi</taxon>
        <taxon>Dikarya</taxon>
        <taxon>Basidiomycota</taxon>
        <taxon>Agaricomycotina</taxon>
        <taxon>Agaricomycetes</taxon>
        <taxon>Corticiales</taxon>
        <taxon>Punctulariaceae</taxon>
        <taxon>Punctularia</taxon>
    </lineage>
</organism>
<dbReference type="OrthoDB" id="783096at2759"/>
<dbReference type="EMBL" id="JH687558">
    <property type="protein sequence ID" value="EIN03888.1"/>
    <property type="molecule type" value="Genomic_DNA"/>
</dbReference>
<gene>
    <name evidence="2" type="ORF">PUNSTDRAFT_21230</name>
</gene>